<dbReference type="FunFam" id="3.40.50.10260:FF:000005">
    <property type="entry name" value="NAD(P)H-hydrate epimerase"/>
    <property type="match status" value="1"/>
</dbReference>
<evidence type="ECO:0000313" key="13">
    <source>
        <dbReference type="Proteomes" id="UP001216638"/>
    </source>
</evidence>
<evidence type="ECO:0000256" key="9">
    <source>
        <dbReference type="ARBA" id="ARBA00023235"/>
    </source>
</evidence>
<sequence>MMRLRYLTSAIAQQIDKDLMSPSGGFSIDQLMELAGLSCAEAVFRSYPPTASANKVLVACGPGNQGGDGLVAARHLFHFGYTPTVWYPKRKDAPLFNGLVQQLQNLSVRFIDDEALESTVNSETSVVLDAIFGFSFHGEPREPFRRALEVLIRAQKERNVPIVSVDIPSSWNVDEGQNTSDIAKQFNPNVLVSLTAPKMGVAHFQGEKHWLGGRFVDPVMDAKYDLKLPRYPGTSQVVDITGAQPTEA</sequence>
<evidence type="ECO:0000259" key="11">
    <source>
        <dbReference type="PROSITE" id="PS51385"/>
    </source>
</evidence>
<comment type="cofactor">
    <cofactor evidence="10">
        <name>K(+)</name>
        <dbReference type="ChEBI" id="CHEBI:29103"/>
    </cofactor>
    <text evidence="10">Binds 1 potassium ion per subunit.</text>
</comment>
<dbReference type="EC" id="5.1.99.6" evidence="3 10"/>
<evidence type="ECO:0000256" key="2">
    <source>
        <dbReference type="ARBA" id="ARBA00000909"/>
    </source>
</evidence>
<organism evidence="12 13">
    <name type="scientific">Malassezia brasiliensis</name>
    <dbReference type="NCBI Taxonomy" id="1821822"/>
    <lineage>
        <taxon>Eukaryota</taxon>
        <taxon>Fungi</taxon>
        <taxon>Dikarya</taxon>
        <taxon>Basidiomycota</taxon>
        <taxon>Ustilaginomycotina</taxon>
        <taxon>Malasseziomycetes</taxon>
        <taxon>Malasseziales</taxon>
        <taxon>Malasseziaceae</taxon>
        <taxon>Malassezia</taxon>
    </lineage>
</organism>
<keyword evidence="13" id="KW-1185">Reference proteome</keyword>
<feature type="binding site" evidence="10">
    <location>
        <begin position="133"/>
        <end position="139"/>
    </location>
    <ligand>
        <name>(6S)-NADPHX</name>
        <dbReference type="ChEBI" id="CHEBI:64076"/>
    </ligand>
</feature>
<dbReference type="Pfam" id="PF03853">
    <property type="entry name" value="YjeF_N"/>
    <property type="match status" value="1"/>
</dbReference>
<evidence type="ECO:0000256" key="4">
    <source>
        <dbReference type="ARBA" id="ARBA00022723"/>
    </source>
</evidence>
<evidence type="ECO:0000313" key="12">
    <source>
        <dbReference type="EMBL" id="WFC96855.1"/>
    </source>
</evidence>
<feature type="domain" description="YjeF N-terminal" evidence="11">
    <location>
        <begin position="12"/>
        <end position="227"/>
    </location>
</feature>
<dbReference type="Proteomes" id="UP001216638">
    <property type="component" value="Chromosome 5"/>
</dbReference>
<keyword evidence="7 10" id="KW-0630">Potassium</keyword>
<dbReference type="InterPro" id="IPR036652">
    <property type="entry name" value="YjeF_N_dom_sf"/>
</dbReference>
<evidence type="ECO:0000256" key="3">
    <source>
        <dbReference type="ARBA" id="ARBA00012228"/>
    </source>
</evidence>
<proteinExistence type="inferred from homology"/>
<gene>
    <name evidence="12" type="ORF">MBRA1_003518</name>
</gene>
<evidence type="ECO:0000256" key="6">
    <source>
        <dbReference type="ARBA" id="ARBA00022857"/>
    </source>
</evidence>
<dbReference type="InterPro" id="IPR004443">
    <property type="entry name" value="YjeF_N_dom"/>
</dbReference>
<keyword evidence="6" id="KW-0521">NADP</keyword>
<reference evidence="12" key="1">
    <citation type="submission" date="2023-03" db="EMBL/GenBank/DDBJ databases">
        <title>Mating type loci evolution in Malassezia.</title>
        <authorList>
            <person name="Coelho M.A."/>
        </authorList>
    </citation>
    <scope>NUCLEOTIDE SEQUENCE</scope>
    <source>
        <strain evidence="12">CBS 14135</strain>
    </source>
</reference>
<keyword evidence="8 10" id="KW-0520">NAD</keyword>
<keyword evidence="5 10" id="KW-0547">Nucleotide-binding</keyword>
<accession>A0AAF0IR67</accession>
<evidence type="ECO:0000256" key="1">
    <source>
        <dbReference type="ARBA" id="ARBA00000013"/>
    </source>
</evidence>
<comment type="similarity">
    <text evidence="10">Belongs to the NnrE/AIBP family.</text>
</comment>
<dbReference type="Gene3D" id="3.40.50.10260">
    <property type="entry name" value="YjeF N-terminal domain"/>
    <property type="match status" value="1"/>
</dbReference>
<feature type="binding site" evidence="10">
    <location>
        <begin position="64"/>
        <end position="68"/>
    </location>
    <ligand>
        <name>(6S)-NADPHX</name>
        <dbReference type="ChEBI" id="CHEBI:64076"/>
    </ligand>
</feature>
<feature type="binding site" evidence="10">
    <location>
        <position position="129"/>
    </location>
    <ligand>
        <name>K(+)</name>
        <dbReference type="ChEBI" id="CHEBI:29103"/>
    </ligand>
</feature>
<dbReference type="GO" id="GO:0000166">
    <property type="term" value="F:nucleotide binding"/>
    <property type="evidence" value="ECO:0007669"/>
    <property type="project" value="UniProtKB-KW"/>
</dbReference>
<evidence type="ECO:0000256" key="8">
    <source>
        <dbReference type="ARBA" id="ARBA00023027"/>
    </source>
</evidence>
<comment type="catalytic activity">
    <reaction evidence="2 10">
        <text>(6R)-NADPHX = (6S)-NADPHX</text>
        <dbReference type="Rhea" id="RHEA:32227"/>
        <dbReference type="ChEBI" id="CHEBI:64076"/>
        <dbReference type="ChEBI" id="CHEBI:64077"/>
        <dbReference type="EC" id="5.1.99.6"/>
    </reaction>
</comment>
<comment type="subcellular location">
    <subcellularLocation>
        <location evidence="10">Cytoplasm</location>
    </subcellularLocation>
    <subcellularLocation>
        <location evidence="10">Mitochondrion</location>
    </subcellularLocation>
</comment>
<evidence type="ECO:0000256" key="5">
    <source>
        <dbReference type="ARBA" id="ARBA00022741"/>
    </source>
</evidence>
<keyword evidence="10" id="KW-0496">Mitochondrion</keyword>
<dbReference type="PANTHER" id="PTHR13232">
    <property type="entry name" value="NAD(P)H-HYDRATE EPIMERASE"/>
    <property type="match status" value="1"/>
</dbReference>
<dbReference type="HAMAP" id="MF_01966">
    <property type="entry name" value="NADHX_epimerase"/>
    <property type="match status" value="1"/>
</dbReference>
<comment type="caution">
    <text evidence="10">Lacks conserved residue(s) required for the propagation of feature annotation.</text>
</comment>
<dbReference type="AlphaFoldDB" id="A0AAF0IR67"/>
<evidence type="ECO:0000256" key="7">
    <source>
        <dbReference type="ARBA" id="ARBA00022958"/>
    </source>
</evidence>
<feature type="binding site" evidence="10">
    <location>
        <position position="169"/>
    </location>
    <ligand>
        <name>K(+)</name>
        <dbReference type="ChEBI" id="CHEBI:29103"/>
    </ligand>
</feature>
<dbReference type="GO" id="GO:0005739">
    <property type="term" value="C:mitochondrion"/>
    <property type="evidence" value="ECO:0007669"/>
    <property type="project" value="UniProtKB-SubCell"/>
</dbReference>
<protein>
    <recommendedName>
        <fullName evidence="3 10">NAD(P)H-hydrate epimerase</fullName>
        <ecNumber evidence="3 10">5.1.99.6</ecNumber>
    </recommendedName>
    <alternativeName>
        <fullName evidence="10">NAD(P)HX epimerase</fullName>
    </alternativeName>
</protein>
<feature type="binding site" evidence="10">
    <location>
        <position position="65"/>
    </location>
    <ligand>
        <name>K(+)</name>
        <dbReference type="ChEBI" id="CHEBI:29103"/>
    </ligand>
</feature>
<evidence type="ECO:0000256" key="10">
    <source>
        <dbReference type="HAMAP-Rule" id="MF_03159"/>
    </source>
</evidence>
<dbReference type="SUPFAM" id="SSF64153">
    <property type="entry name" value="YjeF N-terminal domain-like"/>
    <property type="match status" value="1"/>
</dbReference>
<dbReference type="NCBIfam" id="TIGR00197">
    <property type="entry name" value="yjeF_nterm"/>
    <property type="match status" value="1"/>
</dbReference>
<dbReference type="InterPro" id="IPR032976">
    <property type="entry name" value="YJEFN_prot_NAXE-like"/>
</dbReference>
<comment type="catalytic activity">
    <reaction evidence="1 10">
        <text>(6R)-NADHX = (6S)-NADHX</text>
        <dbReference type="Rhea" id="RHEA:32215"/>
        <dbReference type="ChEBI" id="CHEBI:64074"/>
        <dbReference type="ChEBI" id="CHEBI:64075"/>
        <dbReference type="EC" id="5.1.99.6"/>
    </reaction>
</comment>
<keyword evidence="10" id="KW-0963">Cytoplasm</keyword>
<keyword evidence="9 10" id="KW-0413">Isomerase</keyword>
<dbReference type="EMBL" id="CP119955">
    <property type="protein sequence ID" value="WFC96855.1"/>
    <property type="molecule type" value="Genomic_DNA"/>
</dbReference>
<dbReference type="PANTHER" id="PTHR13232:SF10">
    <property type="entry name" value="NAD(P)H-HYDRATE EPIMERASE"/>
    <property type="match status" value="1"/>
</dbReference>
<dbReference type="PROSITE" id="PS51385">
    <property type="entry name" value="YJEF_N"/>
    <property type="match status" value="1"/>
</dbReference>
<dbReference type="GO" id="GO:0052856">
    <property type="term" value="F:NAD(P)HX epimerase activity"/>
    <property type="evidence" value="ECO:0007669"/>
    <property type="project" value="UniProtKB-UniRule"/>
</dbReference>
<name>A0AAF0IR67_9BASI</name>
<keyword evidence="4 10" id="KW-0479">Metal-binding</keyword>
<feature type="binding site" evidence="10">
    <location>
        <position position="166"/>
    </location>
    <ligand>
        <name>(6S)-NADPHX</name>
        <dbReference type="ChEBI" id="CHEBI:64076"/>
    </ligand>
</feature>
<dbReference type="GO" id="GO:0046872">
    <property type="term" value="F:metal ion binding"/>
    <property type="evidence" value="ECO:0007669"/>
    <property type="project" value="UniProtKB-KW"/>
</dbReference>
<comment type="function">
    <text evidence="10">Catalyzes the epimerization of the S- and R-forms of NAD(P)HX, a damaged form of NAD(P)H that is a result of enzymatic or heat-dependent hydration. This is a prerequisite for the S-specific NAD(P)H-hydrate dehydratase to allow the repair of both epimers of NAD(P)HX.</text>
</comment>